<dbReference type="Proteomes" id="UP000247476">
    <property type="component" value="Unassembled WGS sequence"/>
</dbReference>
<name>A0A2V5KD47_9BACL</name>
<comment type="subcellular location">
    <subcellularLocation>
        <location evidence="1">Cytoplasm</location>
    </subcellularLocation>
</comment>
<keyword evidence="3 8" id="KW-0597">Phosphoprotein</keyword>
<dbReference type="Gene3D" id="1.10.10.60">
    <property type="entry name" value="Homeodomain-like"/>
    <property type="match status" value="2"/>
</dbReference>
<dbReference type="PANTHER" id="PTHR42713">
    <property type="entry name" value="HISTIDINE KINASE-RELATED"/>
    <property type="match status" value="1"/>
</dbReference>
<dbReference type="Pfam" id="PF17853">
    <property type="entry name" value="GGDEF_2"/>
    <property type="match status" value="1"/>
</dbReference>
<keyword evidence="12" id="KW-1185">Reference proteome</keyword>
<keyword evidence="7" id="KW-0804">Transcription</keyword>
<dbReference type="InterPro" id="IPR009057">
    <property type="entry name" value="Homeodomain-like_sf"/>
</dbReference>
<sequence>MNIMVVEDEARLRNSLAVHMPWEEYGFEVIGTASNGHEALRLMEQKMPDIAIVDIQMPDMDGLELARRIRESGMPLKVIVLSGHDSFEYAQRALEYGVVKYLLKPAGKQEIMEAVREAAEQLRDRLDEVHGREALMRKWNDHLPRLQELFWQNCLAGKYASWEMEQKGRDVQLDLFAEEGRHIAAVLDIDPLLEGETRFLQQDVSLLRFSVECIAKEFLQGASCRLFPDAEGATVVLFSASADEPPDAFTLRVHLQLVKVLTNVKECLKVTASAGISGCADSALLVQRLYREARSALSERAALGPGLAIPFREPSADSPADAEAPSAFKALETALETGEFERAASALDAWWDERMERAGSAEEVRERLLLAGSLFVRTAHQHGWPLKEVAGDDYAFFHGLQRLTEKSQIREWLGRIVRGFARYAESRRKTGGHQTVRTVLALIEAEIDKELNLYDVADRIFVNSSYLSRLFKQETGKTFSAYVLERKMECAKAALARGVKVYDAAAMTGYGHVSYFTKVFRKYWGVSPGEIKHNFGAQRV</sequence>
<dbReference type="SMART" id="SM00448">
    <property type="entry name" value="REC"/>
    <property type="match status" value="1"/>
</dbReference>
<keyword evidence="4" id="KW-0902">Two-component regulatory system</keyword>
<dbReference type="InterPro" id="IPR018060">
    <property type="entry name" value="HTH_AraC"/>
</dbReference>
<dbReference type="PROSITE" id="PS00041">
    <property type="entry name" value="HTH_ARAC_FAMILY_1"/>
    <property type="match status" value="1"/>
</dbReference>
<dbReference type="SMART" id="SM00342">
    <property type="entry name" value="HTH_ARAC"/>
    <property type="match status" value="1"/>
</dbReference>
<dbReference type="GO" id="GO:0003700">
    <property type="term" value="F:DNA-binding transcription factor activity"/>
    <property type="evidence" value="ECO:0007669"/>
    <property type="project" value="InterPro"/>
</dbReference>
<keyword evidence="6" id="KW-0238">DNA-binding</keyword>
<dbReference type="InterPro" id="IPR041522">
    <property type="entry name" value="CdaR_GGDEF"/>
</dbReference>
<accession>A0A2V5KD47</accession>
<dbReference type="OrthoDB" id="2508795at2"/>
<evidence type="ECO:0000259" key="10">
    <source>
        <dbReference type="PROSITE" id="PS50110"/>
    </source>
</evidence>
<gene>
    <name evidence="11" type="ORF">DLM86_03440</name>
</gene>
<evidence type="ECO:0000256" key="7">
    <source>
        <dbReference type="ARBA" id="ARBA00023163"/>
    </source>
</evidence>
<dbReference type="AlphaFoldDB" id="A0A2V5KD47"/>
<evidence type="ECO:0000259" key="9">
    <source>
        <dbReference type="PROSITE" id="PS01124"/>
    </source>
</evidence>
<evidence type="ECO:0000256" key="8">
    <source>
        <dbReference type="PROSITE-ProRule" id="PRU00169"/>
    </source>
</evidence>
<evidence type="ECO:0000313" key="11">
    <source>
        <dbReference type="EMBL" id="PYI57498.1"/>
    </source>
</evidence>
<dbReference type="GO" id="GO:0000160">
    <property type="term" value="P:phosphorelay signal transduction system"/>
    <property type="evidence" value="ECO:0007669"/>
    <property type="project" value="UniProtKB-KW"/>
</dbReference>
<proteinExistence type="predicted"/>
<dbReference type="PROSITE" id="PS01124">
    <property type="entry name" value="HTH_ARAC_FAMILY_2"/>
    <property type="match status" value="1"/>
</dbReference>
<keyword evidence="5" id="KW-0805">Transcription regulation</keyword>
<dbReference type="GO" id="GO:0005737">
    <property type="term" value="C:cytoplasm"/>
    <property type="evidence" value="ECO:0007669"/>
    <property type="project" value="UniProtKB-SubCell"/>
</dbReference>
<dbReference type="EMBL" id="QJVJ01000001">
    <property type="protein sequence ID" value="PYI57498.1"/>
    <property type="molecule type" value="Genomic_DNA"/>
</dbReference>
<dbReference type="SUPFAM" id="SSF52172">
    <property type="entry name" value="CheY-like"/>
    <property type="match status" value="1"/>
</dbReference>
<comment type="caution">
    <text evidence="11">The sequence shown here is derived from an EMBL/GenBank/DDBJ whole genome shotgun (WGS) entry which is preliminary data.</text>
</comment>
<dbReference type="PANTHER" id="PTHR42713:SF3">
    <property type="entry name" value="TRANSCRIPTIONAL REGULATORY PROTEIN HPTR"/>
    <property type="match status" value="1"/>
</dbReference>
<evidence type="ECO:0000256" key="2">
    <source>
        <dbReference type="ARBA" id="ARBA00022490"/>
    </source>
</evidence>
<dbReference type="PROSITE" id="PS50110">
    <property type="entry name" value="RESPONSE_REGULATORY"/>
    <property type="match status" value="1"/>
</dbReference>
<dbReference type="Gene3D" id="3.40.50.2300">
    <property type="match status" value="1"/>
</dbReference>
<evidence type="ECO:0000313" key="12">
    <source>
        <dbReference type="Proteomes" id="UP000247476"/>
    </source>
</evidence>
<dbReference type="InterPro" id="IPR051552">
    <property type="entry name" value="HptR"/>
</dbReference>
<dbReference type="InterPro" id="IPR001789">
    <property type="entry name" value="Sig_transdc_resp-reg_receiver"/>
</dbReference>
<evidence type="ECO:0000256" key="1">
    <source>
        <dbReference type="ARBA" id="ARBA00004496"/>
    </source>
</evidence>
<protein>
    <submittedName>
        <fullName evidence="11">Two-component system response regulator</fullName>
    </submittedName>
</protein>
<keyword evidence="2" id="KW-0963">Cytoplasm</keyword>
<dbReference type="InterPro" id="IPR018062">
    <property type="entry name" value="HTH_AraC-typ_CS"/>
</dbReference>
<feature type="domain" description="Response regulatory" evidence="10">
    <location>
        <begin position="2"/>
        <end position="119"/>
    </location>
</feature>
<dbReference type="SUPFAM" id="SSF46689">
    <property type="entry name" value="Homeodomain-like"/>
    <property type="match status" value="2"/>
</dbReference>
<feature type="domain" description="HTH araC/xylS-type" evidence="9">
    <location>
        <begin position="437"/>
        <end position="534"/>
    </location>
</feature>
<evidence type="ECO:0000256" key="4">
    <source>
        <dbReference type="ARBA" id="ARBA00023012"/>
    </source>
</evidence>
<dbReference type="CDD" id="cd17536">
    <property type="entry name" value="REC_YesN-like"/>
    <property type="match status" value="1"/>
</dbReference>
<dbReference type="GO" id="GO:0043565">
    <property type="term" value="F:sequence-specific DNA binding"/>
    <property type="evidence" value="ECO:0007669"/>
    <property type="project" value="InterPro"/>
</dbReference>
<evidence type="ECO:0000256" key="6">
    <source>
        <dbReference type="ARBA" id="ARBA00023125"/>
    </source>
</evidence>
<organism evidence="11 12">
    <name type="scientific">Paenibacillus flagellatus</name>
    <dbReference type="NCBI Taxonomy" id="2211139"/>
    <lineage>
        <taxon>Bacteria</taxon>
        <taxon>Bacillati</taxon>
        <taxon>Bacillota</taxon>
        <taxon>Bacilli</taxon>
        <taxon>Bacillales</taxon>
        <taxon>Paenibacillaceae</taxon>
        <taxon>Paenibacillus</taxon>
    </lineage>
</organism>
<dbReference type="Pfam" id="PF00072">
    <property type="entry name" value="Response_reg"/>
    <property type="match status" value="1"/>
</dbReference>
<feature type="modified residue" description="4-aspartylphosphate" evidence="8">
    <location>
        <position position="54"/>
    </location>
</feature>
<dbReference type="Pfam" id="PF12833">
    <property type="entry name" value="HTH_18"/>
    <property type="match status" value="1"/>
</dbReference>
<evidence type="ECO:0000256" key="5">
    <source>
        <dbReference type="ARBA" id="ARBA00023015"/>
    </source>
</evidence>
<evidence type="ECO:0000256" key="3">
    <source>
        <dbReference type="ARBA" id="ARBA00022553"/>
    </source>
</evidence>
<dbReference type="InterPro" id="IPR011006">
    <property type="entry name" value="CheY-like_superfamily"/>
</dbReference>
<reference evidence="11 12" key="1">
    <citation type="submission" date="2018-05" db="EMBL/GenBank/DDBJ databases">
        <title>Paenibacillus flagellatus sp. nov., isolated from selenium mineral soil.</title>
        <authorList>
            <person name="Dai X."/>
        </authorList>
    </citation>
    <scope>NUCLEOTIDE SEQUENCE [LARGE SCALE GENOMIC DNA]</scope>
    <source>
        <strain evidence="11 12">DXL2</strain>
    </source>
</reference>